<dbReference type="SUPFAM" id="SSF55008">
    <property type="entry name" value="HMA, heavy metal-associated domain"/>
    <property type="match status" value="1"/>
</dbReference>
<dbReference type="Proteomes" id="UP000007564">
    <property type="component" value="Chromosome"/>
</dbReference>
<dbReference type="Gene3D" id="3.30.70.100">
    <property type="match status" value="1"/>
</dbReference>
<dbReference type="InterPro" id="IPR036163">
    <property type="entry name" value="HMA_dom_sf"/>
</dbReference>
<name>A0A0C6P2A4_BORBO</name>
<evidence type="ECO:0000259" key="2">
    <source>
        <dbReference type="PROSITE" id="PS50846"/>
    </source>
</evidence>
<dbReference type="PROSITE" id="PS50846">
    <property type="entry name" value="HMA_2"/>
    <property type="match status" value="1"/>
</dbReference>
<accession>A0A0C6P2A4</accession>
<gene>
    <name evidence="3" type="ORF">BN112_0814</name>
</gene>
<dbReference type="AlphaFoldDB" id="A0A0C6P2A4"/>
<dbReference type="InterPro" id="IPR006121">
    <property type="entry name" value="HMA_dom"/>
</dbReference>
<evidence type="ECO:0000256" key="1">
    <source>
        <dbReference type="ARBA" id="ARBA00022723"/>
    </source>
</evidence>
<dbReference type="Pfam" id="PF00403">
    <property type="entry name" value="HMA"/>
    <property type="match status" value="1"/>
</dbReference>
<dbReference type="PROSITE" id="PS01047">
    <property type="entry name" value="HMA_1"/>
    <property type="match status" value="1"/>
</dbReference>
<reference evidence="3 4" key="1">
    <citation type="journal article" date="2012" name="BMC Genomics">
        <title>Comparative genomics of the classical Bordetella subspecies: the evolution and exchange of virulence-associated diversity amongst closely related pathogens.</title>
        <authorList>
            <person name="Park J."/>
            <person name="Zhang Y."/>
            <person name="Buboltz A.M."/>
            <person name="Zhang X."/>
            <person name="Schuster S.C."/>
            <person name="Ahuja U."/>
            <person name="Liu M."/>
            <person name="Miller J.F."/>
            <person name="Sebaihia M."/>
            <person name="Bentley S.D."/>
            <person name="Parkhill J."/>
            <person name="Harvill E.T."/>
        </authorList>
    </citation>
    <scope>NUCLEOTIDE SEQUENCE [LARGE SCALE GENOMIC DNA]</scope>
    <source>
        <strain evidence="3 4">253</strain>
    </source>
</reference>
<evidence type="ECO:0000313" key="3">
    <source>
        <dbReference type="EMBL" id="CCJ52732.1"/>
    </source>
</evidence>
<dbReference type="InterPro" id="IPR017969">
    <property type="entry name" value="Heavy-metal-associated_CS"/>
</dbReference>
<evidence type="ECO:0000313" key="4">
    <source>
        <dbReference type="Proteomes" id="UP000007564"/>
    </source>
</evidence>
<protein>
    <submittedName>
        <fullName evidence="3">Putative exported protein</fullName>
    </submittedName>
</protein>
<dbReference type="RefSeq" id="WP_015063883.1">
    <property type="nucleotide sequence ID" value="NC_019382.1"/>
</dbReference>
<dbReference type="EMBL" id="HE965806">
    <property type="protein sequence ID" value="CCJ52732.1"/>
    <property type="molecule type" value="Genomic_DNA"/>
</dbReference>
<organism evidence="3 4">
    <name type="scientific">Bordetella bronchiseptica 253</name>
    <dbReference type="NCBI Taxonomy" id="568707"/>
    <lineage>
        <taxon>Bacteria</taxon>
        <taxon>Pseudomonadati</taxon>
        <taxon>Pseudomonadota</taxon>
        <taxon>Betaproteobacteria</taxon>
        <taxon>Burkholderiales</taxon>
        <taxon>Alcaligenaceae</taxon>
        <taxon>Bordetella</taxon>
    </lineage>
</organism>
<proteinExistence type="predicted"/>
<dbReference type="GO" id="GO:0046872">
    <property type="term" value="F:metal ion binding"/>
    <property type="evidence" value="ECO:0007669"/>
    <property type="project" value="UniProtKB-KW"/>
</dbReference>
<dbReference type="HOGENOM" id="CLU_134973_5_0_4"/>
<dbReference type="KEGG" id="bbh:BN112_0814"/>
<dbReference type="CDD" id="cd00371">
    <property type="entry name" value="HMA"/>
    <property type="match status" value="1"/>
</dbReference>
<feature type="domain" description="HMA" evidence="2">
    <location>
        <begin position="1"/>
        <end position="64"/>
    </location>
</feature>
<sequence length="66" mass="6734">MTIAFHVPDMTCGHCVKSITQAVQQAVPQALVQIDLAACRVTVEGAAAAEPVAQAIRAAGYAVQAA</sequence>
<keyword evidence="1" id="KW-0479">Metal-binding</keyword>